<dbReference type="GO" id="GO:0005524">
    <property type="term" value="F:ATP binding"/>
    <property type="evidence" value="ECO:0007669"/>
    <property type="project" value="InterPro"/>
</dbReference>
<organism evidence="4 5">
    <name type="scientific">Listeria aquatica FSL S10-1188</name>
    <dbReference type="NCBI Taxonomy" id="1265818"/>
    <lineage>
        <taxon>Bacteria</taxon>
        <taxon>Bacillati</taxon>
        <taxon>Bacillota</taxon>
        <taxon>Bacilli</taxon>
        <taxon>Bacillales</taxon>
        <taxon>Listeriaceae</taxon>
        <taxon>Listeria</taxon>
    </lineage>
</organism>
<evidence type="ECO:0000256" key="2">
    <source>
        <dbReference type="ARBA" id="ARBA00022448"/>
    </source>
</evidence>
<dbReference type="AlphaFoldDB" id="W7AVQ5"/>
<keyword evidence="5" id="KW-1185">Reference proteome</keyword>
<accession>W7AVQ5</accession>
<dbReference type="PANTHER" id="PTHR42734:SF5">
    <property type="entry name" value="IRON TRANSPORT SYSTEM ATP-BINDING PROTEIN HI_0361-RELATED"/>
    <property type="match status" value="1"/>
</dbReference>
<comment type="caution">
    <text evidence="4">The sequence shown here is derived from an EMBL/GenBank/DDBJ whole genome shotgun (WGS) entry which is preliminary data.</text>
</comment>
<dbReference type="Proteomes" id="UP000019246">
    <property type="component" value="Unassembled WGS sequence"/>
</dbReference>
<dbReference type="PATRIC" id="fig|1265818.5.peg.2841"/>
<gene>
    <name evidence="4" type="ORF">MAQA_14060</name>
</gene>
<dbReference type="InterPro" id="IPR003439">
    <property type="entry name" value="ABC_transporter-like_ATP-bd"/>
</dbReference>
<evidence type="ECO:0000259" key="3">
    <source>
        <dbReference type="Pfam" id="PF00005"/>
    </source>
</evidence>
<evidence type="ECO:0000256" key="1">
    <source>
        <dbReference type="ARBA" id="ARBA00005417"/>
    </source>
</evidence>
<reference evidence="4 5" key="1">
    <citation type="journal article" date="2014" name="Int. J. Syst. Evol. Microbiol.">
        <title>Listeria floridensis sp. nov., Listeria aquatica sp. nov., Listeria cornellensis sp. nov., Listeria riparia sp. nov. and Listeria grandensis sp. nov., from agricultural and natural environments.</title>
        <authorList>
            <person name="den Bakker H.C."/>
            <person name="Warchocki S."/>
            <person name="Wright E.M."/>
            <person name="Allred A.F."/>
            <person name="Ahlstrom C."/>
            <person name="Manuel C.S."/>
            <person name="Stasiewicz M.J."/>
            <person name="Burrell A."/>
            <person name="Roof S."/>
            <person name="Strawn L."/>
            <person name="Fortes E.D."/>
            <person name="Nightingale K.K."/>
            <person name="Kephart D."/>
            <person name="Wiedmann M."/>
        </authorList>
    </citation>
    <scope>NUCLEOTIDE SEQUENCE [LARGE SCALE GENOMIC DNA]</scope>
    <source>
        <strain evidence="4 5">FSL S10-1188</strain>
    </source>
</reference>
<sequence>MLDLQKVSVHYSSEEWALDEISFSLVGPTITGIIGPNGAGKSTLLKAILNIVPYTSQITINGVPTKKWLKKIAYVEQKKCN</sequence>
<dbReference type="SUPFAM" id="SSF52540">
    <property type="entry name" value="P-loop containing nucleoside triphosphate hydrolases"/>
    <property type="match status" value="1"/>
</dbReference>
<proteinExistence type="inferred from homology"/>
<dbReference type="EMBL" id="AOCG01000014">
    <property type="protein sequence ID" value="EUJ17290.1"/>
    <property type="molecule type" value="Genomic_DNA"/>
</dbReference>
<dbReference type="Gene3D" id="3.40.50.300">
    <property type="entry name" value="P-loop containing nucleotide triphosphate hydrolases"/>
    <property type="match status" value="1"/>
</dbReference>
<dbReference type="InterPro" id="IPR027417">
    <property type="entry name" value="P-loop_NTPase"/>
</dbReference>
<keyword evidence="2" id="KW-0813">Transport</keyword>
<dbReference type="STRING" id="1265818.MAQA_14060"/>
<name>W7AVQ5_9LIST</name>
<protein>
    <submittedName>
        <fullName evidence="4">Manganese transport protein</fullName>
    </submittedName>
</protein>
<feature type="domain" description="ABC transporter" evidence="3">
    <location>
        <begin position="18"/>
        <end position="79"/>
    </location>
</feature>
<evidence type="ECO:0000313" key="4">
    <source>
        <dbReference type="EMBL" id="EUJ17290.1"/>
    </source>
</evidence>
<dbReference type="Pfam" id="PF00005">
    <property type="entry name" value="ABC_tran"/>
    <property type="match status" value="1"/>
</dbReference>
<dbReference type="InterPro" id="IPR050153">
    <property type="entry name" value="Metal_Ion_Import_ABC"/>
</dbReference>
<dbReference type="GO" id="GO:0016887">
    <property type="term" value="F:ATP hydrolysis activity"/>
    <property type="evidence" value="ECO:0007669"/>
    <property type="project" value="InterPro"/>
</dbReference>
<comment type="similarity">
    <text evidence="1">Belongs to the ABC transporter superfamily.</text>
</comment>
<dbReference type="PANTHER" id="PTHR42734">
    <property type="entry name" value="METAL TRANSPORT SYSTEM ATP-BINDING PROTEIN TM_0124-RELATED"/>
    <property type="match status" value="1"/>
</dbReference>
<evidence type="ECO:0000313" key="5">
    <source>
        <dbReference type="Proteomes" id="UP000019246"/>
    </source>
</evidence>